<evidence type="ECO:0000313" key="2">
    <source>
        <dbReference type="EMBL" id="KAG0542227.1"/>
    </source>
</evidence>
<dbReference type="InterPro" id="IPR025659">
    <property type="entry name" value="Tubby-like_C"/>
</dbReference>
<dbReference type="Gene3D" id="2.40.160.200">
    <property type="entry name" value="LURP1-related"/>
    <property type="match status" value="1"/>
</dbReference>
<name>A0A921RNP4_SORBI</name>
<evidence type="ECO:0000313" key="3">
    <source>
        <dbReference type="Proteomes" id="UP000807115"/>
    </source>
</evidence>
<dbReference type="InterPro" id="IPR007612">
    <property type="entry name" value="LOR"/>
</dbReference>
<protein>
    <recommendedName>
        <fullName evidence="4">Tubby C-terminal domain-containing protein</fullName>
    </recommendedName>
</protein>
<dbReference type="PANTHER" id="PTHR31087">
    <property type="match status" value="1"/>
</dbReference>
<dbReference type="SUPFAM" id="SSF54518">
    <property type="entry name" value="Tubby C-terminal domain-like"/>
    <property type="match status" value="1"/>
</dbReference>
<evidence type="ECO:0000256" key="1">
    <source>
        <dbReference type="ARBA" id="ARBA00005437"/>
    </source>
</evidence>
<reference evidence="2" key="1">
    <citation type="journal article" date="2019" name="BMC Genomics">
        <title>A new reference genome for Sorghum bicolor reveals high levels of sequence similarity between sweet and grain genotypes: implications for the genetics of sugar metabolism.</title>
        <authorList>
            <person name="Cooper E.A."/>
            <person name="Brenton Z.W."/>
            <person name="Flinn B.S."/>
            <person name="Jenkins J."/>
            <person name="Shu S."/>
            <person name="Flowers D."/>
            <person name="Luo F."/>
            <person name="Wang Y."/>
            <person name="Xia P."/>
            <person name="Barry K."/>
            <person name="Daum C."/>
            <person name="Lipzen A."/>
            <person name="Yoshinaga Y."/>
            <person name="Schmutz J."/>
            <person name="Saski C."/>
            <person name="Vermerris W."/>
            <person name="Kresovich S."/>
        </authorList>
    </citation>
    <scope>NUCLEOTIDE SEQUENCE</scope>
</reference>
<evidence type="ECO:0008006" key="4">
    <source>
        <dbReference type="Google" id="ProtNLM"/>
    </source>
</evidence>
<dbReference type="Proteomes" id="UP000807115">
    <property type="component" value="Chromosome 2"/>
</dbReference>
<reference evidence="2" key="2">
    <citation type="submission" date="2020-10" db="EMBL/GenBank/DDBJ databases">
        <authorList>
            <person name="Cooper E.A."/>
            <person name="Brenton Z.W."/>
            <person name="Flinn B.S."/>
            <person name="Jenkins J."/>
            <person name="Shu S."/>
            <person name="Flowers D."/>
            <person name="Luo F."/>
            <person name="Wang Y."/>
            <person name="Xia P."/>
            <person name="Barry K."/>
            <person name="Daum C."/>
            <person name="Lipzen A."/>
            <person name="Yoshinaga Y."/>
            <person name="Schmutz J."/>
            <person name="Saski C."/>
            <person name="Vermerris W."/>
            <person name="Kresovich S."/>
        </authorList>
    </citation>
    <scope>NUCLEOTIDE SEQUENCE</scope>
</reference>
<dbReference type="InterPro" id="IPR038595">
    <property type="entry name" value="LOR_sf"/>
</dbReference>
<proteinExistence type="inferred from homology"/>
<comment type="similarity">
    <text evidence="1">Belongs to the LOR family.</text>
</comment>
<sequence length="195" mass="21674">MAAAVVGARFCTPRALRLTLTMNLTRGGTVTDDDASGAVVLRMEVPRFLRFFGRFVLADDDVAGGRPLVSVQRKAKAFSGLYGEWEAFRGDGHGGGELLFTAKKSTIVQVRTQMDIFLASNRAKEVCDFRIKCTFYEGSAEIYLGNSNTVIAQIRRHRTVLGKSRFSVTVFPNVDYVFIMALVVMLNEIHVERLK</sequence>
<dbReference type="AlphaFoldDB" id="A0A921RNP4"/>
<dbReference type="EMBL" id="CM027681">
    <property type="protein sequence ID" value="KAG0542227.1"/>
    <property type="molecule type" value="Genomic_DNA"/>
</dbReference>
<comment type="caution">
    <text evidence="2">The sequence shown here is derived from an EMBL/GenBank/DDBJ whole genome shotgun (WGS) entry which is preliminary data.</text>
</comment>
<gene>
    <name evidence="2" type="ORF">BDA96_02G085300</name>
</gene>
<accession>A0A921RNP4</accession>
<dbReference type="PANTHER" id="PTHR31087:SF87">
    <property type="entry name" value="PROTEIN LURP-ONE-RELATED 15"/>
    <property type="match status" value="1"/>
</dbReference>
<organism evidence="2 3">
    <name type="scientific">Sorghum bicolor</name>
    <name type="common">Sorghum</name>
    <name type="synonym">Sorghum vulgare</name>
    <dbReference type="NCBI Taxonomy" id="4558"/>
    <lineage>
        <taxon>Eukaryota</taxon>
        <taxon>Viridiplantae</taxon>
        <taxon>Streptophyta</taxon>
        <taxon>Embryophyta</taxon>
        <taxon>Tracheophyta</taxon>
        <taxon>Spermatophyta</taxon>
        <taxon>Magnoliopsida</taxon>
        <taxon>Liliopsida</taxon>
        <taxon>Poales</taxon>
        <taxon>Poaceae</taxon>
        <taxon>PACMAD clade</taxon>
        <taxon>Panicoideae</taxon>
        <taxon>Andropogonodae</taxon>
        <taxon>Andropogoneae</taxon>
        <taxon>Sorghinae</taxon>
        <taxon>Sorghum</taxon>
    </lineage>
</organism>
<dbReference type="Pfam" id="PF04525">
    <property type="entry name" value="LOR"/>
    <property type="match status" value="1"/>
</dbReference>